<feature type="region of interest" description="Disordered" evidence="1">
    <location>
        <begin position="1531"/>
        <end position="1556"/>
    </location>
</feature>
<feature type="compositionally biased region" description="Low complexity" evidence="1">
    <location>
        <begin position="965"/>
        <end position="994"/>
    </location>
</feature>
<sequence>MDPFGEMQCNFNPGGSHHQPPLETGMAASSTNTMMTPSGKPAQGPGSAGISPTTPNDPEQQQEKADCSPENSKKSDSSPEGDEGDAFGRAEAMEPASETGGRSVSNSVSLQEMLKTGRSVSEEPSSKGGNAEDAQMLDSVRNAFAFTIDFGDGRKAVDSQRHEKMLERFQARHKRGVSLSKLESSSSSSAPSSARQQQGGGARAPASVNLPRRNKAGYDPVDQPQQNNMVMVDDATGRPVAVKLREKNQRTAARGETATKRHSWSPRTSMTEMGAGGRPQESTPKSSNKPSSAVSGRYAPKSVTLAMALEQQQQQVESHHAGKDASYSSSEFNAESLDSSGGIPCLEAPLENFRPSKGTGEGDEDDISEAGTYTIDGANYTEEQKERMNIDRFGPPFAAVPPEIDPVSAASAPSSKAAAPVRPTGFREELEVIDLERTMSGGGGRKITPSSGKLKQNQPHQDPASEKRSHNILEVSYFHEPAGVPMASDKGVTERAKSKQSYIEKLKSRMKHMAQKTTGGGGAGAGTNRSSADKLGIQQQPQHQVVMAPELDSPDQGTFTSVTTSGILSLKPTLPTEANPVTVATVATQRRRGSLTKAHIDSSEYVQGVAKLNIHSGVSSSVVLEPNRDDLAAKGSLTEQDAADAAADEEEEELKILNCYTDSEKAHKGTGHQRQTKGRTKDASPVGSGRRKHHQPTSSDVAALTSVATKKDWIQEWAKNAREYSKSTSPKVHPHDPPPASTAYGTTTAQGSSGPMTRSYGDYDGERNPRNRNQFGYDFDIDLTKSDYYEAKKYEEFGDNLDHRQQQQQQQQQQQLRRGATGARTQSQQTTRHPEYPAGGSDPLVFRQQQHHQQQGQHHPISPEDEAFALPYGMNEFVRTGSRGSTRRYGNSQQQPQHPLPLSAAAKPPMSPSKIPSPIGSIGRARSVSRNRSLQGSNSDLSGNETEMYLLKTAAAISTLQNLQRRNSLRNSSSHHSSSPLSPASRKLSPKLSPMNSLHSPIHSPSAAYQEKGYNNYGDVGNSPLYSPQHHPRGNLQHHQLHQNIGGGVGGHKRNHSLDSGAPDPLSSPGAAGYMSNGAVGVGGHMLKGANANTSPKLDFPKRHHTRHNSFEGVMASLPPKPVKCFQSFDPSGAGYYGGGNELMVGDDVNVDVLGDCQDYDEDFEDDIDDEDEEDGELDQQELHRRAAGLADITAVNDHALPRPRAMSVGPRRTPSGQQQQQQQQHQHQHHMQSSSTGAKQQGTGAAVQQRDAVAMKNVTNRVQKTHSAGGHTGHNQQQQQQQHLTSPIKRSSSFSVKPNVMKPATPTLSTKATGAGVNGRTAAGGGPKIQKSASSTSFKKMVGALDNGVQPQQYHHHAVQPPHHRHQLVMDPNYPDELMLYINDGDDDGLQMHGGADRRHHQHQQGYSSSSLTDEDEDGGELDDEQLDEGEGGRMGKEPLTNTRYNKTFLMRMEQNKKIAAGSAAALAGGAKQSGGAAACPNTPELPRRAVQVRSVGLGRDRASMPRDSSLNRMKQDMALRKSATGREMLLGKGQQQSTQSIQSASSATGGGKVQPKYLDISKYKSSNAANFLKKDESKSYLIRQEGVRKSPSSASVSSALSRTDPSRMSARSIKSASSAASKSSGGGGGGAAGANKKDPVKVAKEQELEMWRRRASYDPMKAALEGKKKQLEESRRMAVQQQQLQQQPHPSDRQSKSNESSVLRSQSYHSGVGNVGGGGQNRLYQGTVGNSSNVNLRGTYNQTLADELPSDDGDSNNRWTLTSTESSEDLEGDLHYIN</sequence>
<feature type="region of interest" description="Disordered" evidence="1">
    <location>
        <begin position="1160"/>
        <end position="1180"/>
    </location>
</feature>
<feature type="compositionally biased region" description="Polar residues" evidence="1">
    <location>
        <begin position="743"/>
        <end position="756"/>
    </location>
</feature>
<feature type="compositionally biased region" description="Polar residues" evidence="1">
    <location>
        <begin position="448"/>
        <end position="460"/>
    </location>
</feature>
<feature type="region of interest" description="Disordered" evidence="1">
    <location>
        <begin position="509"/>
        <end position="540"/>
    </location>
</feature>
<feature type="compositionally biased region" description="Low complexity" evidence="1">
    <location>
        <begin position="1611"/>
        <end position="1625"/>
    </location>
</feature>
<feature type="compositionally biased region" description="Basic and acidic residues" evidence="1">
    <location>
        <begin position="61"/>
        <end position="77"/>
    </location>
</feature>
<feature type="compositionally biased region" description="Low complexity" evidence="1">
    <location>
        <begin position="806"/>
        <end position="815"/>
    </location>
</feature>
<feature type="compositionally biased region" description="Polar residues" evidence="1">
    <location>
        <begin position="1758"/>
        <end position="1767"/>
    </location>
</feature>
<feature type="region of interest" description="Disordered" evidence="1">
    <location>
        <begin position="1667"/>
        <end position="1780"/>
    </location>
</feature>
<feature type="region of interest" description="Disordered" evidence="1">
    <location>
        <begin position="724"/>
        <end position="777"/>
    </location>
</feature>
<feature type="compositionally biased region" description="Low complexity" evidence="1">
    <location>
        <begin position="1533"/>
        <end position="1549"/>
    </location>
</feature>
<feature type="region of interest" description="Disordered" evidence="1">
    <location>
        <begin position="665"/>
        <end position="704"/>
    </location>
</feature>
<feature type="compositionally biased region" description="Polar residues" evidence="1">
    <location>
        <begin position="100"/>
        <end position="110"/>
    </location>
</feature>
<feature type="region of interest" description="Disordered" evidence="1">
    <location>
        <begin position="878"/>
        <end position="943"/>
    </location>
</feature>
<feature type="region of interest" description="Disordered" evidence="1">
    <location>
        <begin position="1390"/>
        <end position="1444"/>
    </location>
</feature>
<feature type="compositionally biased region" description="Polar residues" evidence="1">
    <location>
        <begin position="928"/>
        <end position="943"/>
    </location>
</feature>
<feature type="compositionally biased region" description="Low complexity" evidence="1">
    <location>
        <begin position="406"/>
        <end position="423"/>
    </location>
</feature>
<name>A0A182JN96_ANOAO</name>
<feature type="compositionally biased region" description="Basic and acidic residues" evidence="1">
    <location>
        <begin position="425"/>
        <end position="437"/>
    </location>
</feature>
<dbReference type="STRING" id="41427.A0A182JN96"/>
<proteinExistence type="predicted"/>
<protein>
    <submittedName>
        <fullName evidence="2">Uncharacterized protein</fullName>
    </submittedName>
</protein>
<feature type="region of interest" description="Disordered" evidence="1">
    <location>
        <begin position="802"/>
        <end position="843"/>
    </location>
</feature>
<feature type="region of interest" description="Disordered" evidence="1">
    <location>
        <begin position="484"/>
        <end position="503"/>
    </location>
</feature>
<evidence type="ECO:0000313" key="2">
    <source>
        <dbReference type="EnsemblMetazoa" id="AATE021692-PA.1"/>
    </source>
</evidence>
<feature type="compositionally biased region" description="Polar residues" evidence="1">
    <location>
        <begin position="27"/>
        <end position="36"/>
    </location>
</feature>
<organism evidence="2">
    <name type="scientific">Anopheles atroparvus</name>
    <name type="common">European mosquito</name>
    <dbReference type="NCBI Taxonomy" id="41427"/>
    <lineage>
        <taxon>Eukaryota</taxon>
        <taxon>Metazoa</taxon>
        <taxon>Ecdysozoa</taxon>
        <taxon>Arthropoda</taxon>
        <taxon>Hexapoda</taxon>
        <taxon>Insecta</taxon>
        <taxon>Pterygota</taxon>
        <taxon>Neoptera</taxon>
        <taxon>Endopterygota</taxon>
        <taxon>Diptera</taxon>
        <taxon>Nematocera</taxon>
        <taxon>Culicoidea</taxon>
        <taxon>Culicidae</taxon>
        <taxon>Anophelinae</taxon>
        <taxon>Anopheles</taxon>
    </lineage>
</organism>
<feature type="compositionally biased region" description="Polar residues" evidence="1">
    <location>
        <begin position="280"/>
        <end position="294"/>
    </location>
</feature>
<feature type="region of interest" description="Disordered" evidence="1">
    <location>
        <begin position="1266"/>
        <end position="1334"/>
    </location>
</feature>
<dbReference type="VEuPathDB" id="VectorBase:AATE021692"/>
<feature type="region of interest" description="Disordered" evidence="1">
    <location>
        <begin position="1"/>
        <end position="134"/>
    </location>
</feature>
<feature type="region of interest" description="Disordered" evidence="1">
    <location>
        <begin position="151"/>
        <end position="469"/>
    </location>
</feature>
<feature type="region of interest" description="Disordered" evidence="1">
    <location>
        <begin position="965"/>
        <end position="1072"/>
    </location>
</feature>
<accession>A0A182JN96</accession>
<feature type="compositionally biased region" description="Polar residues" evidence="1">
    <location>
        <begin position="326"/>
        <end position="339"/>
    </location>
</feature>
<feature type="compositionally biased region" description="Polar residues" evidence="1">
    <location>
        <begin position="1724"/>
        <end position="1746"/>
    </location>
</feature>
<feature type="region of interest" description="Disordered" evidence="1">
    <location>
        <begin position="1585"/>
        <end position="1643"/>
    </location>
</feature>
<feature type="compositionally biased region" description="Basic and acidic residues" evidence="1">
    <location>
        <begin position="1667"/>
        <end position="1678"/>
    </location>
</feature>
<feature type="compositionally biased region" description="Polar residues" evidence="1">
    <location>
        <begin position="1284"/>
        <end position="1297"/>
    </location>
</feature>
<dbReference type="InterPro" id="IPR040112">
    <property type="entry name" value="WetA"/>
</dbReference>
<reference evidence="2" key="1">
    <citation type="submission" date="2022-08" db="UniProtKB">
        <authorList>
            <consortium name="EnsemblMetazoa"/>
        </authorList>
    </citation>
    <scope>IDENTIFICATION</scope>
    <source>
        <strain evidence="2">EBRO</strain>
    </source>
</reference>
<dbReference type="EnsemblMetazoa" id="AATE021692-RA">
    <property type="protein sequence ID" value="AATE021692-PA.1"/>
    <property type="gene ID" value="AATE021692"/>
</dbReference>
<feature type="compositionally biased region" description="Polar residues" evidence="1">
    <location>
        <begin position="50"/>
        <end position="59"/>
    </location>
</feature>
<dbReference type="PANTHER" id="PTHR22934">
    <property type="entry name" value="PROTEIN ESC1/WETA-RELATED"/>
    <property type="match status" value="1"/>
</dbReference>
<feature type="compositionally biased region" description="Basic and acidic residues" evidence="1">
    <location>
        <begin position="151"/>
        <end position="170"/>
    </location>
</feature>
<evidence type="ECO:0000256" key="1">
    <source>
        <dbReference type="SAM" id="MobiDB-lite"/>
    </source>
</evidence>
<feature type="compositionally biased region" description="Basic residues" evidence="1">
    <location>
        <begin position="668"/>
        <end position="678"/>
    </location>
</feature>
<feature type="compositionally biased region" description="Polar residues" evidence="1">
    <location>
        <begin position="1699"/>
        <end position="1711"/>
    </location>
</feature>
<feature type="compositionally biased region" description="Low complexity" evidence="1">
    <location>
        <begin position="1592"/>
        <end position="1603"/>
    </location>
</feature>
<feature type="region of interest" description="Disordered" evidence="1">
    <location>
        <begin position="1194"/>
        <end position="1251"/>
    </location>
</feature>
<dbReference type="PANTHER" id="PTHR22934:SF23">
    <property type="entry name" value="ZF-C3H1 DOMAIN-CONTAINING PROTEIN"/>
    <property type="match status" value="1"/>
</dbReference>
<feature type="compositionally biased region" description="Polar residues" evidence="1">
    <location>
        <begin position="1234"/>
        <end position="1244"/>
    </location>
</feature>
<feature type="compositionally biased region" description="Acidic residues" evidence="1">
    <location>
        <begin position="1414"/>
        <end position="1431"/>
    </location>
</feature>
<feature type="compositionally biased region" description="Basic and acidic residues" evidence="1">
    <location>
        <begin position="491"/>
        <end position="503"/>
    </location>
</feature>
<feature type="compositionally biased region" description="Low complexity" evidence="1">
    <location>
        <begin position="184"/>
        <end position="207"/>
    </location>
</feature>
<feature type="compositionally biased region" description="Low complexity" evidence="1">
    <location>
        <begin position="879"/>
        <end position="923"/>
    </location>
</feature>